<dbReference type="RefSeq" id="WP_086041438.1">
    <property type="nucleotide sequence ID" value="NZ_CBCRZA010000009.1"/>
</dbReference>
<organism evidence="2">
    <name type="scientific">Macrococcoides canis</name>
    <dbReference type="NCBI Taxonomy" id="1855823"/>
    <lineage>
        <taxon>Bacteria</taxon>
        <taxon>Bacillati</taxon>
        <taxon>Bacillota</taxon>
        <taxon>Bacilli</taxon>
        <taxon>Bacillales</taxon>
        <taxon>Staphylococcaceae</taxon>
        <taxon>Macrococcoides</taxon>
    </lineage>
</organism>
<accession>A0A0D6DQV5</accession>
<protein>
    <recommendedName>
        <fullName evidence="4">DUF5067 domain-containing protein</fullName>
    </recommendedName>
</protein>
<sequence length="147" mass="17056">MKKRILIIIGIIIVLFLAFKIVLPKTIAINQLEPVNIQNLQVKIQNTGNYDNVVQVELDILPNKGSGKFNPYKDFAMVADGKKLKLHALNDKKVIAKKYQVTGNADSLWIIDYEYNERPTDLKFQIIDRKLFGNRVYEYNMETHYLN</sequence>
<keyword evidence="3" id="KW-1185">Reference proteome</keyword>
<evidence type="ECO:0000313" key="1">
    <source>
        <dbReference type="EMBL" id="ARQ05709.1"/>
    </source>
</evidence>
<accession>A0A1W7A7V1</accession>
<dbReference type="EMBL" id="CP021059">
    <property type="protein sequence ID" value="ARQ05709.1"/>
    <property type="molecule type" value="Genomic_DNA"/>
</dbReference>
<dbReference type="STRING" id="1855823.MCCS_00370"/>
<name>A0A0D6DQV5_9STAP</name>
<evidence type="ECO:0008006" key="4">
    <source>
        <dbReference type="Google" id="ProtNLM"/>
    </source>
</evidence>
<dbReference type="AlphaFoldDB" id="A0A0D6DQV5"/>
<reference evidence="1 3" key="2">
    <citation type="journal article" date="2017" name="Int. J. Syst. Evol. Microbiol.">
        <title>Macrococcus canis sp. nov., a skin bacterium associated with infections in dogs.</title>
        <authorList>
            <person name="Gobeli Brawand S."/>
            <person name="Cotting K."/>
            <person name="Gomez-Sanz E."/>
            <person name="Collaud A."/>
            <person name="Thomann A."/>
            <person name="Brodard I."/>
            <person name="Rodriguez-Campos S."/>
            <person name="Strauss C."/>
            <person name="Perreten V."/>
        </authorList>
    </citation>
    <scope>NUCLEOTIDE SEQUENCE [LARGE SCALE GENOMIC DNA]</scope>
    <source>
        <strain evidence="1 3">KM45013</strain>
    </source>
</reference>
<dbReference type="GeneID" id="35294196"/>
<reference evidence="1" key="3">
    <citation type="submission" date="2017-04" db="EMBL/GenBank/DDBJ databases">
        <authorList>
            <person name="Afonso C.L."/>
            <person name="Miller P.J."/>
            <person name="Scott M.A."/>
            <person name="Spackman E."/>
            <person name="Goraichik I."/>
            <person name="Dimitrov K.M."/>
            <person name="Suarez D.L."/>
            <person name="Swayne D.E."/>
        </authorList>
    </citation>
    <scope>NUCLEOTIDE SEQUENCE</scope>
    <source>
        <strain evidence="1">KM45013</strain>
    </source>
</reference>
<dbReference type="KEGG" id="mcak:MCCS_00370"/>
<dbReference type="Proteomes" id="UP000194154">
    <property type="component" value="Chromosome"/>
</dbReference>
<evidence type="ECO:0000313" key="3">
    <source>
        <dbReference type="Proteomes" id="UP000194154"/>
    </source>
</evidence>
<proteinExistence type="predicted"/>
<gene>
    <name evidence="1" type="ORF">MCCS_00370</name>
</gene>
<dbReference type="EMBL" id="HG970732">
    <property type="protein sequence ID" value="CDO67629.1"/>
    <property type="molecule type" value="Genomic_DNA"/>
</dbReference>
<evidence type="ECO:0000313" key="2">
    <source>
        <dbReference type="EMBL" id="CDO67629.1"/>
    </source>
</evidence>
<reference evidence="2" key="1">
    <citation type="journal article" date="2015" name="Antimicrob. Agents Chemother.">
        <title>First Staphylococcal Cassette Chromosome mec Containing a mecB-Carrying Gene Complex Independent of Transposon Tn6045 in a Macrococcus caseolyticus Isolate from a Canine Infection.</title>
        <authorList>
            <person name="Gomez-Sanz E."/>
            <person name="Schwendener S."/>
            <person name="Thomann A."/>
            <person name="Gobeli Brawand S."/>
            <person name="Perreten V."/>
        </authorList>
    </citation>
    <scope>NUCLEOTIDE SEQUENCE</scope>
    <source>
        <strain evidence="2">KM45013</strain>
    </source>
</reference>